<feature type="transmembrane region" description="Helical" evidence="2">
    <location>
        <begin position="84"/>
        <end position="106"/>
    </location>
</feature>
<protein>
    <submittedName>
        <fullName evidence="3">Uncharacterized protein</fullName>
    </submittedName>
</protein>
<sequence>MLNDKSKNDSAGGDYILLTTAEPETPADEASSNQPRGAGENPNSVPVVSVAVPADKQDNADANNDVLTHEVSEFSMASRGQVNGAAAIFGFTGLILGGPILGLVAASGSAHLAANKSGDIANFTRRCGSYLEDYNRANTPIVKEGSAKVTTLPEEMVVKKPKGFWDKVTDRLIKMAEWTEGKMGCRD</sequence>
<name>A0A9N8DN97_9STRA</name>
<dbReference type="Proteomes" id="UP001153069">
    <property type="component" value="Unassembled WGS sequence"/>
</dbReference>
<gene>
    <name evidence="3" type="ORF">SEMRO_231_G093630.1</name>
</gene>
<dbReference type="AlphaFoldDB" id="A0A9N8DN97"/>
<keyword evidence="2" id="KW-0472">Membrane</keyword>
<keyword evidence="2" id="KW-1133">Transmembrane helix</keyword>
<evidence type="ECO:0000313" key="3">
    <source>
        <dbReference type="EMBL" id="CAB9505446.1"/>
    </source>
</evidence>
<keyword evidence="4" id="KW-1185">Reference proteome</keyword>
<keyword evidence="2" id="KW-0812">Transmembrane</keyword>
<reference evidence="3" key="1">
    <citation type="submission" date="2020-06" db="EMBL/GenBank/DDBJ databases">
        <authorList>
            <consortium name="Plant Systems Biology data submission"/>
        </authorList>
    </citation>
    <scope>NUCLEOTIDE SEQUENCE</scope>
    <source>
        <strain evidence="3">D6</strain>
    </source>
</reference>
<dbReference type="EMBL" id="CAICTM010000230">
    <property type="protein sequence ID" value="CAB9505446.1"/>
    <property type="molecule type" value="Genomic_DNA"/>
</dbReference>
<organism evidence="3 4">
    <name type="scientific">Seminavis robusta</name>
    <dbReference type="NCBI Taxonomy" id="568900"/>
    <lineage>
        <taxon>Eukaryota</taxon>
        <taxon>Sar</taxon>
        <taxon>Stramenopiles</taxon>
        <taxon>Ochrophyta</taxon>
        <taxon>Bacillariophyta</taxon>
        <taxon>Bacillariophyceae</taxon>
        <taxon>Bacillariophycidae</taxon>
        <taxon>Naviculales</taxon>
        <taxon>Naviculaceae</taxon>
        <taxon>Seminavis</taxon>
    </lineage>
</organism>
<accession>A0A9N8DN97</accession>
<feature type="region of interest" description="Disordered" evidence="1">
    <location>
        <begin position="1"/>
        <end position="46"/>
    </location>
</feature>
<evidence type="ECO:0000256" key="2">
    <source>
        <dbReference type="SAM" id="Phobius"/>
    </source>
</evidence>
<proteinExistence type="predicted"/>
<evidence type="ECO:0000256" key="1">
    <source>
        <dbReference type="SAM" id="MobiDB-lite"/>
    </source>
</evidence>
<evidence type="ECO:0000313" key="4">
    <source>
        <dbReference type="Proteomes" id="UP001153069"/>
    </source>
</evidence>
<comment type="caution">
    <text evidence="3">The sequence shown here is derived from an EMBL/GenBank/DDBJ whole genome shotgun (WGS) entry which is preliminary data.</text>
</comment>